<keyword evidence="1 3" id="KW-0853">WD repeat</keyword>
<evidence type="ECO:0000313" key="4">
    <source>
        <dbReference type="EMBL" id="TFK89198.1"/>
    </source>
</evidence>
<dbReference type="SUPFAM" id="SSF50969">
    <property type="entry name" value="YVTN repeat-like/Quinoprotein amine dehydrogenase"/>
    <property type="match status" value="1"/>
</dbReference>
<evidence type="ECO:0000313" key="5">
    <source>
        <dbReference type="Proteomes" id="UP000308197"/>
    </source>
</evidence>
<dbReference type="SUPFAM" id="SSF50978">
    <property type="entry name" value="WD40 repeat-like"/>
    <property type="match status" value="1"/>
</dbReference>
<dbReference type="InterPro" id="IPR036322">
    <property type="entry name" value="WD40_repeat_dom_sf"/>
</dbReference>
<dbReference type="InterPro" id="IPR019775">
    <property type="entry name" value="WD40_repeat_CS"/>
</dbReference>
<gene>
    <name evidence="4" type="ORF">K466DRAFT_661745</name>
</gene>
<dbReference type="PANTHER" id="PTHR19879">
    <property type="entry name" value="TRANSCRIPTION INITIATION FACTOR TFIID"/>
    <property type="match status" value="1"/>
</dbReference>
<dbReference type="InterPro" id="IPR011044">
    <property type="entry name" value="Quino_amine_DH_bsu"/>
</dbReference>
<sequence length="556" mass="61826">MYVVGVPALLLDPLVNWFQVEEINEWLVKALLYLSRSTLEMLSIHITDRGQYDTPPRLSDMRRLCSLMVVVKAVQCDQLGTQEVEVVHNLVTTIPRGKLVFLEIKFSGYCSSAPAYGPEPVSGRLSVLERDLLMDHFSSLRAVSLTLPSGGSNSTSRWTDAFKTGLSQLEKRGLLSLTDPRDQSTYNESFDTSNTGDVERIVFSPDSRWIAALCESTCTILLWDIAARTMACKWRSAGTSNLAFSPDTHLLALSGPYDLTLFYIPSGEKLRHFSLLIDDDYPDLAMRDMTYFQPRPPPYSLTWAPDGSKIFAGAPCGAVHLRDLKSHHQSTLAGHRVQVSSIIFSPDGRVMVTGGGDKFCLIWEMEQLDTGTYASKLAPPDEAFYEPVMFSSTHGSRFLTKCGDSNVAIWDTSGAYRVVFRPKDSSITHILWTTFSPDGKQVAAAWQDHSGDIVVRIFDSCSGDSLRTINASVHTAGKGPFGHRHLFWFSSSGSRVAYIDTWNRLRLWDAETGDYVGGDTEYLVYDSIITVLSPDRTVLATATHKALRVRVLDECI</sequence>
<dbReference type="Proteomes" id="UP000308197">
    <property type="component" value="Unassembled WGS sequence"/>
</dbReference>
<dbReference type="Gene3D" id="2.130.10.10">
    <property type="entry name" value="YVTN repeat-like/Quinoprotein amine dehydrogenase"/>
    <property type="match status" value="2"/>
</dbReference>
<dbReference type="InParanoid" id="A0A5C3PLP0"/>
<dbReference type="PROSITE" id="PS00678">
    <property type="entry name" value="WD_REPEATS_1"/>
    <property type="match status" value="1"/>
</dbReference>
<reference evidence="4 5" key="1">
    <citation type="journal article" date="2019" name="Nat. Ecol. Evol.">
        <title>Megaphylogeny resolves global patterns of mushroom evolution.</title>
        <authorList>
            <person name="Varga T."/>
            <person name="Krizsan K."/>
            <person name="Foldi C."/>
            <person name="Dima B."/>
            <person name="Sanchez-Garcia M."/>
            <person name="Sanchez-Ramirez S."/>
            <person name="Szollosi G.J."/>
            <person name="Szarkandi J.G."/>
            <person name="Papp V."/>
            <person name="Albert L."/>
            <person name="Andreopoulos W."/>
            <person name="Angelini C."/>
            <person name="Antonin V."/>
            <person name="Barry K.W."/>
            <person name="Bougher N.L."/>
            <person name="Buchanan P."/>
            <person name="Buyck B."/>
            <person name="Bense V."/>
            <person name="Catcheside P."/>
            <person name="Chovatia M."/>
            <person name="Cooper J."/>
            <person name="Damon W."/>
            <person name="Desjardin D."/>
            <person name="Finy P."/>
            <person name="Geml J."/>
            <person name="Haridas S."/>
            <person name="Hughes K."/>
            <person name="Justo A."/>
            <person name="Karasinski D."/>
            <person name="Kautmanova I."/>
            <person name="Kiss B."/>
            <person name="Kocsube S."/>
            <person name="Kotiranta H."/>
            <person name="LaButti K.M."/>
            <person name="Lechner B.E."/>
            <person name="Liimatainen K."/>
            <person name="Lipzen A."/>
            <person name="Lukacs Z."/>
            <person name="Mihaltcheva S."/>
            <person name="Morgado L.N."/>
            <person name="Niskanen T."/>
            <person name="Noordeloos M.E."/>
            <person name="Ohm R.A."/>
            <person name="Ortiz-Santana B."/>
            <person name="Ovrebo C."/>
            <person name="Racz N."/>
            <person name="Riley R."/>
            <person name="Savchenko A."/>
            <person name="Shiryaev A."/>
            <person name="Soop K."/>
            <person name="Spirin V."/>
            <person name="Szebenyi C."/>
            <person name="Tomsovsky M."/>
            <person name="Tulloss R.E."/>
            <person name="Uehling J."/>
            <person name="Grigoriev I.V."/>
            <person name="Vagvolgyi C."/>
            <person name="Papp T."/>
            <person name="Martin F.M."/>
            <person name="Miettinen O."/>
            <person name="Hibbett D.S."/>
            <person name="Nagy L.G."/>
        </authorList>
    </citation>
    <scope>NUCLEOTIDE SEQUENCE [LARGE SCALE GENOMIC DNA]</scope>
    <source>
        <strain evidence="4 5">HHB13444</strain>
    </source>
</reference>
<dbReference type="STRING" id="1314778.A0A5C3PLP0"/>
<proteinExistence type="predicted"/>
<dbReference type="EMBL" id="ML211084">
    <property type="protein sequence ID" value="TFK89198.1"/>
    <property type="molecule type" value="Genomic_DNA"/>
</dbReference>
<dbReference type="SMART" id="SM00320">
    <property type="entry name" value="WD40"/>
    <property type="match status" value="4"/>
</dbReference>
<dbReference type="PROSITE" id="PS50294">
    <property type="entry name" value="WD_REPEATS_REGION"/>
    <property type="match status" value="1"/>
</dbReference>
<evidence type="ECO:0000256" key="2">
    <source>
        <dbReference type="ARBA" id="ARBA00022737"/>
    </source>
</evidence>
<accession>A0A5C3PLP0</accession>
<dbReference type="PROSITE" id="PS50082">
    <property type="entry name" value="WD_REPEATS_2"/>
    <property type="match status" value="1"/>
</dbReference>
<dbReference type="AlphaFoldDB" id="A0A5C3PLP0"/>
<name>A0A5C3PLP0_9APHY</name>
<dbReference type="Pfam" id="PF00400">
    <property type="entry name" value="WD40"/>
    <property type="match status" value="2"/>
</dbReference>
<protein>
    <submittedName>
        <fullName evidence="4">WD40 repeat-like protein</fullName>
    </submittedName>
</protein>
<keyword evidence="5" id="KW-1185">Reference proteome</keyword>
<organism evidence="4 5">
    <name type="scientific">Polyporus arcularius HHB13444</name>
    <dbReference type="NCBI Taxonomy" id="1314778"/>
    <lineage>
        <taxon>Eukaryota</taxon>
        <taxon>Fungi</taxon>
        <taxon>Dikarya</taxon>
        <taxon>Basidiomycota</taxon>
        <taxon>Agaricomycotina</taxon>
        <taxon>Agaricomycetes</taxon>
        <taxon>Polyporales</taxon>
        <taxon>Polyporaceae</taxon>
        <taxon>Polyporus</taxon>
    </lineage>
</organism>
<dbReference type="InterPro" id="IPR001680">
    <property type="entry name" value="WD40_rpt"/>
</dbReference>
<evidence type="ECO:0000256" key="1">
    <source>
        <dbReference type="ARBA" id="ARBA00022574"/>
    </source>
</evidence>
<feature type="repeat" description="WD" evidence="3">
    <location>
        <begin position="332"/>
        <end position="366"/>
    </location>
</feature>
<dbReference type="PANTHER" id="PTHR19879:SF9">
    <property type="entry name" value="TRANSCRIPTION INITIATION FACTOR TFIID SUBUNIT 5"/>
    <property type="match status" value="1"/>
</dbReference>
<dbReference type="InterPro" id="IPR015943">
    <property type="entry name" value="WD40/YVTN_repeat-like_dom_sf"/>
</dbReference>
<keyword evidence="2" id="KW-0677">Repeat</keyword>
<evidence type="ECO:0000256" key="3">
    <source>
        <dbReference type="PROSITE-ProRule" id="PRU00221"/>
    </source>
</evidence>